<keyword evidence="3" id="KW-1185">Reference proteome</keyword>
<dbReference type="EMBL" id="PYGK01000002">
    <property type="protein sequence ID" value="PSL34845.1"/>
    <property type="molecule type" value="Genomic_DNA"/>
</dbReference>
<dbReference type="RefSeq" id="WP_106601102.1">
    <property type="nucleotide sequence ID" value="NZ_PYGK01000002.1"/>
</dbReference>
<comment type="caution">
    <text evidence="2">The sequence shown here is derived from an EMBL/GenBank/DDBJ whole genome shotgun (WGS) entry which is preliminary data.</text>
</comment>
<reference evidence="2 3" key="1">
    <citation type="submission" date="2018-03" db="EMBL/GenBank/DDBJ databases">
        <title>Genomic Encyclopedia of Archaeal and Bacterial Type Strains, Phase II (KMG-II): from individual species to whole genera.</title>
        <authorList>
            <person name="Goeker M."/>
        </authorList>
    </citation>
    <scope>NUCLEOTIDE SEQUENCE [LARGE SCALE GENOMIC DNA]</scope>
    <source>
        <strain evidence="2 3">DSM 18107</strain>
    </source>
</reference>
<dbReference type="InterPro" id="IPR029058">
    <property type="entry name" value="AB_hydrolase_fold"/>
</dbReference>
<sequence length="307" mass="34405">MKRYYILLLLCFLCLQLHAQEVKYVYRDAKDSTHNFYVKLIPSSPIKGLLVLNNQALSNAGNEYALEHGVLVVSIVPRYDNGFRENMVGDTVLHYMDTLINEVLSAHKIPADKVIIGGLSAAGTGAVRYAQYCAAGKSVYHIKIAGVFAADPPLDYERMWYLAIHTIERKFHQGAVAEAQGLKDMFISKMGGPPGQYLTAYQQLSPYSHTAANGGNAGLLNHAHVRLYTEPDVNWWIENRRKDYYDMNALDLAGLVNQLKLNGNDDATLITTENKGYNGTDRHPHAWSIIDQKGLIDWCLEVFNSKK</sequence>
<dbReference type="AlphaFoldDB" id="A0A2P8GLN6"/>
<dbReference type="Gene3D" id="3.40.50.1820">
    <property type="entry name" value="alpha/beta hydrolase"/>
    <property type="match status" value="1"/>
</dbReference>
<dbReference type="OrthoDB" id="1095982at2"/>
<name>A0A2P8GLN6_9BACT</name>
<evidence type="ECO:0000313" key="3">
    <source>
        <dbReference type="Proteomes" id="UP000240978"/>
    </source>
</evidence>
<gene>
    <name evidence="2" type="ORF">CLV42_102418</name>
</gene>
<feature type="chain" id="PRO_5015137531" evidence="1">
    <location>
        <begin position="20"/>
        <end position="307"/>
    </location>
</feature>
<dbReference type="Proteomes" id="UP000240978">
    <property type="component" value="Unassembled WGS sequence"/>
</dbReference>
<keyword evidence="1" id="KW-0732">Signal</keyword>
<accession>A0A2P8GLN6</accession>
<protein>
    <submittedName>
        <fullName evidence="2">Uncharacterized protein</fullName>
    </submittedName>
</protein>
<organism evidence="2 3">
    <name type="scientific">Chitinophaga ginsengisoli</name>
    <dbReference type="NCBI Taxonomy" id="363837"/>
    <lineage>
        <taxon>Bacteria</taxon>
        <taxon>Pseudomonadati</taxon>
        <taxon>Bacteroidota</taxon>
        <taxon>Chitinophagia</taxon>
        <taxon>Chitinophagales</taxon>
        <taxon>Chitinophagaceae</taxon>
        <taxon>Chitinophaga</taxon>
    </lineage>
</organism>
<evidence type="ECO:0000256" key="1">
    <source>
        <dbReference type="SAM" id="SignalP"/>
    </source>
</evidence>
<dbReference type="SUPFAM" id="SSF53474">
    <property type="entry name" value="alpha/beta-Hydrolases"/>
    <property type="match status" value="1"/>
</dbReference>
<evidence type="ECO:0000313" key="2">
    <source>
        <dbReference type="EMBL" id="PSL34845.1"/>
    </source>
</evidence>
<feature type="signal peptide" evidence="1">
    <location>
        <begin position="1"/>
        <end position="19"/>
    </location>
</feature>
<proteinExistence type="predicted"/>